<dbReference type="InterPro" id="IPR004181">
    <property type="entry name" value="Znf_MIZ"/>
</dbReference>
<dbReference type="SMART" id="SM00249">
    <property type="entry name" value="PHD"/>
    <property type="match status" value="1"/>
</dbReference>
<evidence type="ECO:0000256" key="2">
    <source>
        <dbReference type="ARBA" id="ARBA00004718"/>
    </source>
</evidence>
<dbReference type="InterPro" id="IPR013083">
    <property type="entry name" value="Znf_RING/FYVE/PHD"/>
</dbReference>
<dbReference type="EMBL" id="KB870809">
    <property type="protein sequence ID" value="EOA25785.1"/>
    <property type="molecule type" value="Genomic_DNA"/>
</dbReference>
<feature type="region of interest" description="Disordered" evidence="11">
    <location>
        <begin position="734"/>
        <end position="790"/>
    </location>
</feature>
<keyword evidence="5" id="KW-0479">Metal-binding</keyword>
<dbReference type="InterPro" id="IPR001965">
    <property type="entry name" value="Znf_PHD"/>
</dbReference>
<dbReference type="GO" id="GO:0005634">
    <property type="term" value="C:nucleus"/>
    <property type="evidence" value="ECO:0007669"/>
    <property type="project" value="UniProtKB-SubCell"/>
</dbReference>
<evidence type="ECO:0000256" key="8">
    <source>
        <dbReference type="ARBA" id="ARBA00022833"/>
    </source>
</evidence>
<keyword evidence="15" id="KW-1185">Reference proteome</keyword>
<evidence type="ECO:0000256" key="1">
    <source>
        <dbReference type="ARBA" id="ARBA00004123"/>
    </source>
</evidence>
<keyword evidence="7" id="KW-0833">Ubl conjugation pathway</keyword>
<evidence type="ECO:0008006" key="16">
    <source>
        <dbReference type="Google" id="ProtNLM"/>
    </source>
</evidence>
<dbReference type="InterPro" id="IPR003034">
    <property type="entry name" value="SAP_dom"/>
</dbReference>
<dbReference type="GO" id="GO:0016925">
    <property type="term" value="P:protein sumoylation"/>
    <property type="evidence" value="ECO:0007669"/>
    <property type="project" value="UniProtKB-UniPathway"/>
</dbReference>
<feature type="compositionally biased region" description="Basic and acidic residues" evidence="11">
    <location>
        <begin position="836"/>
        <end position="846"/>
    </location>
</feature>
<sequence length="872" mass="96474">MDLVASCKEKLAYFRIKELKDVLTQLGLSKQGKKQDLVQRILTILSDEPAGRLWSKRDAMAREKVAKLVEDAYRKMQASGASELASKGKVSSDISNVKVKGELEDPFQPDNKVRCICGSSLETESMIQCEDPRCHIWEHVGCVIIPEKPMEVNPPLPESFYCEICRLTRADPFWVTMAHPLYPVRLTTTTAPTDGSNPMQSVDRTFQITRADKDLLVKHEYDIQAWCMLLNDKVLFRMQWPQYADLQVNGVPVRAINRPASQLLGANGRDDGPMITPCVRDGINKISLSGCDSRSFCLGVRLVKRRTLQQVLNMIPDEDKGEPFETALARVRRCIGGATGNDDADSDSDIEVVADFFGVNLRCPMSGSRMKVAGRFKLCVHMGCFDLEVFVELNQRSRKWQCPICLKNYSLEHIIVDPYFSRITSKMRHCDAELTEIEIKPDGSWRVKFKSDSDRRELGELSKWHTPDGSLIPTIDEIKPKMIMLTSVKQEGFSDDLTPLKLGIRKNRNGIWEVSKSNINGLSSSNKQEKVEYQEQNVIPMSSSATGSGRDGDDPSVNQDAVGTFDFGNNGLELDSLSMNADPSYNFSDRNHQPAVESNNEVIVLSDSDDENDVVITGGPAFNENQPDGEANFPLHPPGINSYSEDPHTMAGSSSGLGLFTDIDDDYDMRLWQFSSEPQGGPGFQLFASDAEVSEDLVGLKPGLPNSAPAISSGYTIAPEQSIPSVPIFPELGGEREADANGGLVDNPLATSEEDPSLQIFLPTRPDTSPQSDLRNQAEVSNGTPSDDWISLRLGDHGETVGVNRVNENNPVSTSEGVLDTLSETASLLLGMSDSSKQEKASRQRSDSPFSFPRQKRSVRPRLYLSINSDSE</sequence>
<dbReference type="SUPFAM" id="SSF57903">
    <property type="entry name" value="FYVE/PHD zinc finger"/>
    <property type="match status" value="1"/>
</dbReference>
<feature type="region of interest" description="Disordered" evidence="11">
    <location>
        <begin position="541"/>
        <end position="560"/>
    </location>
</feature>
<name>R0HKN6_9BRAS</name>
<evidence type="ECO:0000259" key="13">
    <source>
        <dbReference type="PROSITE" id="PS51044"/>
    </source>
</evidence>
<evidence type="ECO:0000256" key="4">
    <source>
        <dbReference type="ARBA" id="ARBA00022679"/>
    </source>
</evidence>
<dbReference type="GO" id="GO:0008270">
    <property type="term" value="F:zinc ion binding"/>
    <property type="evidence" value="ECO:0007669"/>
    <property type="project" value="UniProtKB-KW"/>
</dbReference>
<accession>R0HKN6</accession>
<dbReference type="CDD" id="cd16792">
    <property type="entry name" value="SP-RING_Siz-like"/>
    <property type="match status" value="1"/>
</dbReference>
<dbReference type="PROSITE" id="PS51044">
    <property type="entry name" value="ZF_SP_RING"/>
    <property type="match status" value="1"/>
</dbReference>
<dbReference type="OrthoDB" id="28127at2759"/>
<keyword evidence="9" id="KW-0539">Nucleus</keyword>
<dbReference type="Pfam" id="PF02891">
    <property type="entry name" value="zf-MIZ"/>
    <property type="match status" value="1"/>
</dbReference>
<dbReference type="InterPro" id="IPR031141">
    <property type="entry name" value="SIZ1/2_SP-RING"/>
</dbReference>
<dbReference type="STRING" id="81985.R0HKN6"/>
<comment type="subcellular location">
    <subcellularLocation>
        <location evidence="1">Nucleus</location>
    </subcellularLocation>
</comment>
<keyword evidence="6 10" id="KW-0863">Zinc-finger</keyword>
<protein>
    <recommendedName>
        <fullName evidence="16">E3 SUMO-protein ligase SIZ1</fullName>
    </recommendedName>
</protein>
<comment type="similarity">
    <text evidence="3">Belongs to the PIAS family.</text>
</comment>
<proteinExistence type="inferred from homology"/>
<dbReference type="PANTHER" id="PTHR10782">
    <property type="entry name" value="ZINC FINGER MIZ DOMAIN-CONTAINING PROTEIN"/>
    <property type="match status" value="1"/>
</dbReference>
<feature type="domain" description="SAP" evidence="12">
    <location>
        <begin position="11"/>
        <end position="45"/>
    </location>
</feature>
<feature type="compositionally biased region" description="Polar residues" evidence="11">
    <location>
        <begin position="766"/>
        <end position="785"/>
    </location>
</feature>
<dbReference type="PROSITE" id="PS50800">
    <property type="entry name" value="SAP"/>
    <property type="match status" value="1"/>
</dbReference>
<evidence type="ECO:0000256" key="10">
    <source>
        <dbReference type="PROSITE-ProRule" id="PRU00452"/>
    </source>
</evidence>
<dbReference type="SMART" id="SM00513">
    <property type="entry name" value="SAP"/>
    <property type="match status" value="1"/>
</dbReference>
<dbReference type="SUPFAM" id="SSF68906">
    <property type="entry name" value="SAP domain"/>
    <property type="match status" value="1"/>
</dbReference>
<evidence type="ECO:0000256" key="3">
    <source>
        <dbReference type="ARBA" id="ARBA00005383"/>
    </source>
</evidence>
<dbReference type="Proteomes" id="UP000029121">
    <property type="component" value="Unassembled WGS sequence"/>
</dbReference>
<dbReference type="InterPro" id="IPR036361">
    <property type="entry name" value="SAP_dom_sf"/>
</dbReference>
<feature type="region of interest" description="Disordered" evidence="11">
    <location>
        <begin position="830"/>
        <end position="872"/>
    </location>
</feature>
<dbReference type="Gene3D" id="1.10.720.30">
    <property type="entry name" value="SAP domain"/>
    <property type="match status" value="1"/>
</dbReference>
<evidence type="ECO:0000256" key="11">
    <source>
        <dbReference type="SAM" id="MobiDB-lite"/>
    </source>
</evidence>
<gene>
    <name evidence="14" type="ORF">CARUB_v10019152mg</name>
</gene>
<dbReference type="CDD" id="cd15570">
    <property type="entry name" value="PHD_Bye1p_SIZ1_like"/>
    <property type="match status" value="1"/>
</dbReference>
<keyword evidence="8" id="KW-0862">Zinc</keyword>
<evidence type="ECO:0000256" key="5">
    <source>
        <dbReference type="ARBA" id="ARBA00022723"/>
    </source>
</evidence>
<reference evidence="15" key="1">
    <citation type="journal article" date="2013" name="Nat. Genet.">
        <title>The Capsella rubella genome and the genomic consequences of rapid mating system evolution.</title>
        <authorList>
            <person name="Slotte T."/>
            <person name="Hazzouri K.M."/>
            <person name="Agren J.A."/>
            <person name="Koenig D."/>
            <person name="Maumus F."/>
            <person name="Guo Y.L."/>
            <person name="Steige K."/>
            <person name="Platts A.E."/>
            <person name="Escobar J.S."/>
            <person name="Newman L.K."/>
            <person name="Wang W."/>
            <person name="Mandakova T."/>
            <person name="Vello E."/>
            <person name="Smith L.M."/>
            <person name="Henz S.R."/>
            <person name="Steffen J."/>
            <person name="Takuno S."/>
            <person name="Brandvain Y."/>
            <person name="Coop G."/>
            <person name="Andolfatto P."/>
            <person name="Hu T.T."/>
            <person name="Blanchette M."/>
            <person name="Clark R.M."/>
            <person name="Quesneville H."/>
            <person name="Nordborg M."/>
            <person name="Gaut B.S."/>
            <person name="Lysak M.A."/>
            <person name="Jenkins J."/>
            <person name="Grimwood J."/>
            <person name="Chapman J."/>
            <person name="Prochnik S."/>
            <person name="Shu S."/>
            <person name="Rokhsar D."/>
            <person name="Schmutz J."/>
            <person name="Weigel D."/>
            <person name="Wright S.I."/>
        </authorList>
    </citation>
    <scope>NUCLEOTIDE SEQUENCE [LARGE SCALE GENOMIC DNA]</scope>
    <source>
        <strain evidence="15">cv. Monte Gargano</strain>
    </source>
</reference>
<dbReference type="Gene3D" id="3.30.40.10">
    <property type="entry name" value="Zinc/RING finger domain, C3HC4 (zinc finger)"/>
    <property type="match status" value="2"/>
</dbReference>
<keyword evidence="4" id="KW-0808">Transferase</keyword>
<evidence type="ECO:0000256" key="9">
    <source>
        <dbReference type="ARBA" id="ARBA00023242"/>
    </source>
</evidence>
<dbReference type="AlphaFoldDB" id="R0HKN6"/>
<evidence type="ECO:0000256" key="7">
    <source>
        <dbReference type="ARBA" id="ARBA00022786"/>
    </source>
</evidence>
<dbReference type="GO" id="GO:0061665">
    <property type="term" value="F:SUMO ligase activity"/>
    <property type="evidence" value="ECO:0007669"/>
    <property type="project" value="TreeGrafter"/>
</dbReference>
<dbReference type="eggNOG" id="KOG2169">
    <property type="taxonomic scope" value="Eukaryota"/>
</dbReference>
<evidence type="ECO:0000259" key="12">
    <source>
        <dbReference type="PROSITE" id="PS50800"/>
    </source>
</evidence>
<evidence type="ECO:0000313" key="15">
    <source>
        <dbReference type="Proteomes" id="UP000029121"/>
    </source>
</evidence>
<dbReference type="PANTHER" id="PTHR10782:SF83">
    <property type="entry name" value="SAP DOMAIN-CONTAINING PROTEIN"/>
    <property type="match status" value="1"/>
</dbReference>
<dbReference type="GO" id="GO:0000785">
    <property type="term" value="C:chromatin"/>
    <property type="evidence" value="ECO:0007669"/>
    <property type="project" value="TreeGrafter"/>
</dbReference>
<dbReference type="InterPro" id="IPR011011">
    <property type="entry name" value="Znf_FYVE_PHD"/>
</dbReference>
<evidence type="ECO:0000256" key="6">
    <source>
        <dbReference type="ARBA" id="ARBA00022771"/>
    </source>
</evidence>
<evidence type="ECO:0000313" key="14">
    <source>
        <dbReference type="EMBL" id="EOA25785.1"/>
    </source>
</evidence>
<feature type="domain" description="SP-RING-type" evidence="13">
    <location>
        <begin position="346"/>
        <end position="429"/>
    </location>
</feature>
<dbReference type="Pfam" id="PF02037">
    <property type="entry name" value="SAP"/>
    <property type="match status" value="1"/>
</dbReference>
<dbReference type="FunFam" id="1.10.720.30:FF:000014">
    <property type="entry name" value="E3 SUMO-protein ligase SIZ1"/>
    <property type="match status" value="1"/>
</dbReference>
<dbReference type="UniPathway" id="UPA00886"/>
<comment type="pathway">
    <text evidence="2">Protein modification; protein sumoylation.</text>
</comment>
<organism evidence="14 15">
    <name type="scientific">Capsella rubella</name>
    <dbReference type="NCBI Taxonomy" id="81985"/>
    <lineage>
        <taxon>Eukaryota</taxon>
        <taxon>Viridiplantae</taxon>
        <taxon>Streptophyta</taxon>
        <taxon>Embryophyta</taxon>
        <taxon>Tracheophyta</taxon>
        <taxon>Spermatophyta</taxon>
        <taxon>Magnoliopsida</taxon>
        <taxon>eudicotyledons</taxon>
        <taxon>Gunneridae</taxon>
        <taxon>Pentapetalae</taxon>
        <taxon>rosids</taxon>
        <taxon>malvids</taxon>
        <taxon>Brassicales</taxon>
        <taxon>Brassicaceae</taxon>
        <taxon>Camelineae</taxon>
        <taxon>Capsella</taxon>
    </lineage>
</organism>
<dbReference type="KEGG" id="crb:17887271"/>